<evidence type="ECO:0000313" key="2">
    <source>
        <dbReference type="Proteomes" id="UP000831785"/>
    </source>
</evidence>
<evidence type="ECO:0000313" key="1">
    <source>
        <dbReference type="EMBL" id="UOQ54317.1"/>
    </source>
</evidence>
<proteinExistence type="predicted"/>
<name>A0ABY4FEB6_9BACT</name>
<accession>A0ABY4FEB6</accession>
<sequence length="142" mass="15744">MKLQHLLRPRAWKVGVLALLALLVWGSWTEPSLHEYAPTTEFITLSAPDLRPGPAAERLQARTQALPGVTACALRPDKQLLTVAYHPDELTADELSQQLGLRPLPTVAPDPAERQCPVPPGYVLALERVRFALNLRRLFVSL</sequence>
<evidence type="ECO:0008006" key="3">
    <source>
        <dbReference type="Google" id="ProtNLM"/>
    </source>
</evidence>
<keyword evidence="2" id="KW-1185">Reference proteome</keyword>
<dbReference type="RefSeq" id="WP_244720956.1">
    <property type="nucleotide sequence ID" value="NZ_CP095049.1"/>
</dbReference>
<protein>
    <recommendedName>
        <fullName evidence="3">Heavy-metal-associated domain-containing protein</fullName>
    </recommendedName>
</protein>
<gene>
    <name evidence="1" type="ORF">MUN80_06050</name>
</gene>
<organism evidence="1 2">
    <name type="scientific">Hymenobacter cellulosivorans</name>
    <dbReference type="NCBI Taxonomy" id="2932249"/>
    <lineage>
        <taxon>Bacteria</taxon>
        <taxon>Pseudomonadati</taxon>
        <taxon>Bacteroidota</taxon>
        <taxon>Cytophagia</taxon>
        <taxon>Cytophagales</taxon>
        <taxon>Hymenobacteraceae</taxon>
        <taxon>Hymenobacter</taxon>
    </lineage>
</organism>
<reference evidence="1 2" key="1">
    <citation type="submission" date="2022-04" db="EMBL/GenBank/DDBJ databases">
        <title>Hymenobacter sp. isolated from the air.</title>
        <authorList>
            <person name="Won M."/>
            <person name="Lee C.-M."/>
            <person name="Woen H.-Y."/>
            <person name="Kwon S.-W."/>
        </authorList>
    </citation>
    <scope>NUCLEOTIDE SEQUENCE [LARGE SCALE GENOMIC DNA]</scope>
    <source>
        <strain evidence="2">5116 S-27</strain>
    </source>
</reference>
<dbReference type="Proteomes" id="UP000831785">
    <property type="component" value="Chromosome"/>
</dbReference>
<dbReference type="EMBL" id="CP095049">
    <property type="protein sequence ID" value="UOQ54317.1"/>
    <property type="molecule type" value="Genomic_DNA"/>
</dbReference>